<keyword evidence="2" id="KW-0489">Methyltransferase</keyword>
<gene>
    <name evidence="2" type="ORF">AS033_07085</name>
</gene>
<dbReference type="GO" id="GO:0008168">
    <property type="term" value="F:methyltransferase activity"/>
    <property type="evidence" value="ECO:0007669"/>
    <property type="project" value="UniProtKB-KW"/>
</dbReference>
<protein>
    <submittedName>
        <fullName evidence="2">Methyltransferase type 11</fullName>
    </submittedName>
</protein>
<dbReference type="RefSeq" id="WP_058265072.1">
    <property type="nucleotide sequence ID" value="NZ_FMYN01000002.1"/>
</dbReference>
<evidence type="ECO:0000256" key="1">
    <source>
        <dbReference type="SAM" id="Coils"/>
    </source>
</evidence>
<dbReference type="PANTHER" id="PTHR43464:SF92">
    <property type="entry name" value="SLR1071 PROTEIN"/>
    <property type="match status" value="1"/>
</dbReference>
<evidence type="ECO:0000313" key="2">
    <source>
        <dbReference type="EMBL" id="KSU49133.1"/>
    </source>
</evidence>
<dbReference type="Pfam" id="PF13489">
    <property type="entry name" value="Methyltransf_23"/>
    <property type="match status" value="1"/>
</dbReference>
<dbReference type="Proteomes" id="UP000053797">
    <property type="component" value="Unassembled WGS sequence"/>
</dbReference>
<organism evidence="2 3">
    <name type="scientific">Exiguobacterium indicum</name>
    <dbReference type="NCBI Taxonomy" id="296995"/>
    <lineage>
        <taxon>Bacteria</taxon>
        <taxon>Bacillati</taxon>
        <taxon>Bacillota</taxon>
        <taxon>Bacilli</taxon>
        <taxon>Bacillales</taxon>
        <taxon>Bacillales Family XII. Incertae Sedis</taxon>
        <taxon>Exiguobacterium</taxon>
    </lineage>
</organism>
<keyword evidence="1" id="KW-0175">Coiled coil</keyword>
<reference evidence="2 3" key="1">
    <citation type="journal article" date="2015" name="Int. J. Syst. Evol. Microbiol.">
        <title>Exiguobacterium enclense sp. nov., isolated from sediment.</title>
        <authorList>
            <person name="Dastager S.G."/>
            <person name="Mawlankar R."/>
            <person name="Sonalkar V.V."/>
            <person name="Thorat M.N."/>
            <person name="Mual P."/>
            <person name="Verma A."/>
            <person name="Krishnamurthi S."/>
            <person name="Tang S.K."/>
            <person name="Li W.J."/>
        </authorList>
    </citation>
    <scope>NUCLEOTIDE SEQUENCE [LARGE SCALE GENOMIC DNA]</scope>
    <source>
        <strain evidence="2 3">NIO-1109</strain>
    </source>
</reference>
<accession>A0A0V8GFV1</accession>
<name>A0A0V8GFV1_9BACL</name>
<comment type="caution">
    <text evidence="2">The sequence shown here is derived from an EMBL/GenBank/DDBJ whole genome shotgun (WGS) entry which is preliminary data.</text>
</comment>
<dbReference type="InterPro" id="IPR029063">
    <property type="entry name" value="SAM-dependent_MTases_sf"/>
</dbReference>
<dbReference type="GO" id="GO:0032259">
    <property type="term" value="P:methylation"/>
    <property type="evidence" value="ECO:0007669"/>
    <property type="project" value="UniProtKB-KW"/>
</dbReference>
<evidence type="ECO:0000313" key="3">
    <source>
        <dbReference type="Proteomes" id="UP000053797"/>
    </source>
</evidence>
<dbReference type="CDD" id="cd02440">
    <property type="entry name" value="AdoMet_MTases"/>
    <property type="match status" value="1"/>
</dbReference>
<proteinExistence type="predicted"/>
<dbReference type="EMBL" id="LNQL01000002">
    <property type="protein sequence ID" value="KSU49133.1"/>
    <property type="molecule type" value="Genomic_DNA"/>
</dbReference>
<dbReference type="SUPFAM" id="SSF53335">
    <property type="entry name" value="S-adenosyl-L-methionine-dependent methyltransferases"/>
    <property type="match status" value="1"/>
</dbReference>
<sequence>MTASMKTARPKDQIRAAYYDQLGGGFGKKVRARVHWIVRQAKGEHILDIGCSGGVVPILLGREGKHVVGIDVLPEAIIEAKQALLEEPTSVKEKVELHEANVMTYTPDIQFDTVLMTEVLEHIGEPERFIARAVSFIAPEGRLVITVPFGVNDYADHKRTYYLNQLLEQLTPFGKIETIERIDKWLGVTIQVYPEPREGRAILPAEVEWLEDAFEEVERLHLATILDLKRKQQNLERKVQRLGEQTEELEHIRAESLLHEQQLQEQHEQYKMLEEQYAALLDRFEGSLVTNLELLEANASWKSKYRSLARSKLGKVVVRYWKFRRQLKQHRSRR</sequence>
<feature type="coiled-coil region" evidence="1">
    <location>
        <begin position="225"/>
        <end position="283"/>
    </location>
</feature>
<dbReference type="AlphaFoldDB" id="A0A0V8GFV1"/>
<dbReference type="Gene3D" id="3.40.50.150">
    <property type="entry name" value="Vaccinia Virus protein VP39"/>
    <property type="match status" value="1"/>
</dbReference>
<dbReference type="PANTHER" id="PTHR43464">
    <property type="entry name" value="METHYLTRANSFERASE"/>
    <property type="match status" value="1"/>
</dbReference>
<keyword evidence="2" id="KW-0808">Transferase</keyword>